<name>A0A2S0MNR2_9RHOB</name>
<evidence type="ECO:0000313" key="4">
    <source>
        <dbReference type="Proteomes" id="UP000237655"/>
    </source>
</evidence>
<dbReference type="Gene3D" id="2.170.16.10">
    <property type="entry name" value="Hedgehog/Intein (Hint) domain"/>
    <property type="match status" value="1"/>
</dbReference>
<protein>
    <submittedName>
        <fullName evidence="3">Hint domain-containing protein</fullName>
    </submittedName>
</protein>
<keyword evidence="4" id="KW-1185">Reference proteome</keyword>
<dbReference type="KEGG" id="thas:C6Y53_07200"/>
<evidence type="ECO:0000256" key="1">
    <source>
        <dbReference type="SAM" id="MobiDB-lite"/>
    </source>
</evidence>
<proteinExistence type="predicted"/>
<evidence type="ECO:0000313" key="3">
    <source>
        <dbReference type="EMBL" id="AVO37515.1"/>
    </source>
</evidence>
<dbReference type="Proteomes" id="UP000237655">
    <property type="component" value="Chromosome"/>
</dbReference>
<dbReference type="EMBL" id="CP027665">
    <property type="protein sequence ID" value="AVO37515.1"/>
    <property type="molecule type" value="Genomic_DNA"/>
</dbReference>
<feature type="domain" description="Hedgehog/Intein (Hint)" evidence="2">
    <location>
        <begin position="157"/>
        <end position="303"/>
    </location>
</feature>
<evidence type="ECO:0000259" key="2">
    <source>
        <dbReference type="Pfam" id="PF13403"/>
    </source>
</evidence>
<feature type="compositionally biased region" description="Low complexity" evidence="1">
    <location>
        <begin position="131"/>
        <end position="145"/>
    </location>
</feature>
<dbReference type="InterPro" id="IPR036844">
    <property type="entry name" value="Hint_dom_sf"/>
</dbReference>
<dbReference type="Pfam" id="PF13403">
    <property type="entry name" value="Hint_2"/>
    <property type="match status" value="1"/>
</dbReference>
<feature type="region of interest" description="Disordered" evidence="1">
    <location>
        <begin position="111"/>
        <end position="152"/>
    </location>
</feature>
<dbReference type="AlphaFoldDB" id="A0A2S0MNR2"/>
<accession>A0A2S0MNR2</accession>
<reference evidence="4" key="1">
    <citation type="submission" date="2018-03" db="EMBL/GenBank/DDBJ databases">
        <title>Genomic analysis of the strain SH-1 isolated from shrimp intestine.</title>
        <authorList>
            <person name="Kim Y.-S."/>
            <person name="Kim S.-E."/>
            <person name="Kim K.-H."/>
        </authorList>
    </citation>
    <scope>NUCLEOTIDE SEQUENCE [LARGE SCALE GENOMIC DNA]</scope>
    <source>
        <strain evidence="4">SH-1</strain>
    </source>
</reference>
<dbReference type="RefSeq" id="WP_106471825.1">
    <property type="nucleotide sequence ID" value="NZ_CP027665.1"/>
</dbReference>
<gene>
    <name evidence="3" type="ORF">C6Y53_07200</name>
</gene>
<dbReference type="SUPFAM" id="SSF51294">
    <property type="entry name" value="Hedgehog/intein (Hint) domain"/>
    <property type="match status" value="1"/>
</dbReference>
<organism evidence="3 4">
    <name type="scientific">Pukyongiella litopenaei</name>
    <dbReference type="NCBI Taxonomy" id="2605946"/>
    <lineage>
        <taxon>Bacteria</taxon>
        <taxon>Pseudomonadati</taxon>
        <taxon>Pseudomonadota</taxon>
        <taxon>Alphaproteobacteria</taxon>
        <taxon>Rhodobacterales</taxon>
        <taxon>Paracoccaceae</taxon>
        <taxon>Pukyongiella</taxon>
    </lineage>
</organism>
<sequence length="362" mass="38901">MAEIVSFNPNLGTVTIAAAPGEDISGWTFESYSKSGNTASYFASGAVDTSDPQVSASDPSVIYYTSSFGLATGNQRDAVALVDENGNVVEIVGWGNDPSYALVGGSAGGQTVDPSNDNFAGDNDQGWYAKSPGSSWNGNNGSPDDGLPDDLQPYAPPCFTAGMLIDTASGRVCVETLRAGDVVLNSAGDTRTIRWVGRKRIEFADKAKRDHLRPIRILAHAFGTGLPDRDLRVSPRHRIALSDPWYELHFGSRDVLVAAVHLVNGTTVARDRDCKSVDYVHLLFDQHEVLISNGLPSESFHPGSMTIPGLEADQREELFQIFPELEDDPVVFGSSCLPTLRGWEARLINDHFASLPNGCGGR</sequence>
<dbReference type="InterPro" id="IPR028992">
    <property type="entry name" value="Hedgehog/Intein_dom"/>
</dbReference>